<accession>C4FHZ4</accession>
<dbReference type="Pfam" id="PF06888">
    <property type="entry name" value="Put_Phosphatase"/>
    <property type="match status" value="1"/>
</dbReference>
<dbReference type="InterPro" id="IPR023214">
    <property type="entry name" value="HAD_sf"/>
</dbReference>
<comment type="caution">
    <text evidence="5">The sequence shown here is derived from an EMBL/GenBank/DDBJ whole genome shotgun (WGS) entry which is preliminary data.</text>
</comment>
<evidence type="ECO:0000313" key="6">
    <source>
        <dbReference type="Proteomes" id="UP000005540"/>
    </source>
</evidence>
<dbReference type="GO" id="GO:0006564">
    <property type="term" value="P:L-serine biosynthetic process"/>
    <property type="evidence" value="ECO:0007669"/>
    <property type="project" value="TreeGrafter"/>
</dbReference>
<evidence type="ECO:0000256" key="2">
    <source>
        <dbReference type="ARBA" id="ARBA00022723"/>
    </source>
</evidence>
<dbReference type="InterPro" id="IPR016965">
    <property type="entry name" value="Pase_PHOSPHO-typ"/>
</dbReference>
<dbReference type="RefSeq" id="WP_007545596.1">
    <property type="nucleotide sequence ID" value="NZ_ABZS01000010.1"/>
</dbReference>
<dbReference type="InterPro" id="IPR036412">
    <property type="entry name" value="HAD-like_sf"/>
</dbReference>
<evidence type="ECO:0000313" key="5">
    <source>
        <dbReference type="EMBL" id="EEP61299.1"/>
    </source>
</evidence>
<dbReference type="Proteomes" id="UP000005540">
    <property type="component" value="Unassembled WGS sequence"/>
</dbReference>
<evidence type="ECO:0000256" key="4">
    <source>
        <dbReference type="ARBA" id="ARBA00022842"/>
    </source>
</evidence>
<keyword evidence="2" id="KW-0479">Metal-binding</keyword>
<evidence type="ECO:0000256" key="3">
    <source>
        <dbReference type="ARBA" id="ARBA00022801"/>
    </source>
</evidence>
<name>C4FHZ4_9AQUI</name>
<proteinExistence type="predicted"/>
<dbReference type="InterPro" id="IPR006384">
    <property type="entry name" value="HAD_hydro_PyrdxlP_Pase-like"/>
</dbReference>
<dbReference type="GO" id="GO:0000287">
    <property type="term" value="F:magnesium ion binding"/>
    <property type="evidence" value="ECO:0007669"/>
    <property type="project" value="TreeGrafter"/>
</dbReference>
<dbReference type="OrthoDB" id="9804940at2"/>
<dbReference type="Gene3D" id="3.40.50.1000">
    <property type="entry name" value="HAD superfamily/HAD-like"/>
    <property type="match status" value="1"/>
</dbReference>
<dbReference type="PANTHER" id="PTHR43344:SF21">
    <property type="entry name" value="POLYOL PHOSPHATE PHOSPHATASE PYP1"/>
    <property type="match status" value="1"/>
</dbReference>
<gene>
    <name evidence="5" type="ORF">SULYE_0173</name>
</gene>
<dbReference type="InterPro" id="IPR050582">
    <property type="entry name" value="HAD-like_SerB"/>
</dbReference>
<protein>
    <submittedName>
        <fullName evidence="5">2,3-diketo-5-methylthio-1-phosphopentane phosphatase</fullName>
    </submittedName>
</protein>
<organism evidence="5 6">
    <name type="scientific">Sulfurihydrogenibium yellowstonense SS-5</name>
    <dbReference type="NCBI Taxonomy" id="432331"/>
    <lineage>
        <taxon>Bacteria</taxon>
        <taxon>Pseudomonadati</taxon>
        <taxon>Aquificota</taxon>
        <taxon>Aquificia</taxon>
        <taxon>Aquificales</taxon>
        <taxon>Hydrogenothermaceae</taxon>
        <taxon>Sulfurihydrogenibium</taxon>
    </lineage>
</organism>
<keyword evidence="4" id="KW-0460">Magnesium</keyword>
<dbReference type="GO" id="GO:0005737">
    <property type="term" value="C:cytoplasm"/>
    <property type="evidence" value="ECO:0007669"/>
    <property type="project" value="TreeGrafter"/>
</dbReference>
<sequence>MLTFFCDFDGTISKQDVIDTLLENYASKQWLEIEKLWNEGKITTRECLDAQMTLITITEKELDDFLSKIEIDESFLMFVDFVKSNYNSKVYILSDGFKLFIEKILKPYDILSKIDGIYANDVKLVNNKFQTFYNHSKPDCQLGVCKCSLVNSLKNNKSIYIGDGRSDFCVSQTTDFVFAKGKLFDFLKENKFEHFTKFSTFKDVINKIPYIKEMLNEERRNFGNRARSMFMG</sequence>
<comment type="cofactor">
    <cofactor evidence="1">
        <name>Mg(2+)</name>
        <dbReference type="ChEBI" id="CHEBI:18420"/>
    </cofactor>
</comment>
<keyword evidence="6" id="KW-1185">Reference proteome</keyword>
<dbReference type="NCBIfam" id="TIGR01488">
    <property type="entry name" value="HAD-SF-IB"/>
    <property type="match status" value="1"/>
</dbReference>
<evidence type="ECO:0000256" key="1">
    <source>
        <dbReference type="ARBA" id="ARBA00001946"/>
    </source>
</evidence>
<dbReference type="EMBL" id="ABZS01000010">
    <property type="protein sequence ID" value="EEP61299.1"/>
    <property type="molecule type" value="Genomic_DNA"/>
</dbReference>
<dbReference type="SUPFAM" id="SSF56784">
    <property type="entry name" value="HAD-like"/>
    <property type="match status" value="1"/>
</dbReference>
<reference evidence="5 6" key="1">
    <citation type="submission" date="2009-04" db="EMBL/GenBank/DDBJ databases">
        <authorList>
            <person name="Reysenbach A.-L."/>
            <person name="Heidelberg J.F."/>
            <person name="Nelson W.C."/>
        </authorList>
    </citation>
    <scope>NUCLEOTIDE SEQUENCE [LARGE SCALE GENOMIC DNA]</scope>
    <source>
        <strain evidence="5 6">SS-5</strain>
    </source>
</reference>
<dbReference type="NCBIfam" id="TIGR01489">
    <property type="entry name" value="DKMTPPase-SF"/>
    <property type="match status" value="1"/>
</dbReference>
<dbReference type="GO" id="GO:0036424">
    <property type="term" value="F:L-phosphoserine phosphatase activity"/>
    <property type="evidence" value="ECO:0007669"/>
    <property type="project" value="TreeGrafter"/>
</dbReference>
<dbReference type="PANTHER" id="PTHR43344">
    <property type="entry name" value="PHOSPHOSERINE PHOSPHATASE"/>
    <property type="match status" value="1"/>
</dbReference>
<keyword evidence="3" id="KW-0378">Hydrolase</keyword>
<dbReference type="Gene3D" id="3.90.1470.20">
    <property type="match status" value="1"/>
</dbReference>
<dbReference type="AlphaFoldDB" id="C4FHZ4"/>